<reference evidence="1" key="2">
    <citation type="submission" date="2023-05" db="EMBL/GenBank/DDBJ databases">
        <authorList>
            <consortium name="Lawrence Berkeley National Laboratory"/>
            <person name="Steindorff A."/>
            <person name="Hensen N."/>
            <person name="Bonometti L."/>
            <person name="Westerberg I."/>
            <person name="Brannstrom I.O."/>
            <person name="Guillou S."/>
            <person name="Cros-Aarteil S."/>
            <person name="Calhoun S."/>
            <person name="Haridas S."/>
            <person name="Kuo A."/>
            <person name="Mondo S."/>
            <person name="Pangilinan J."/>
            <person name="Riley R."/>
            <person name="Labutti K."/>
            <person name="Andreopoulos B."/>
            <person name="Lipzen A."/>
            <person name="Chen C."/>
            <person name="Yanf M."/>
            <person name="Daum C."/>
            <person name="Ng V."/>
            <person name="Clum A."/>
            <person name="Ohm R."/>
            <person name="Martin F."/>
            <person name="Silar P."/>
            <person name="Natvig D."/>
            <person name="Lalanne C."/>
            <person name="Gautier V."/>
            <person name="Ament-Velasquez S.L."/>
            <person name="Kruys A."/>
            <person name="Hutchinson M.I."/>
            <person name="Powell A.J."/>
            <person name="Barry K."/>
            <person name="Miller A.N."/>
            <person name="Grigoriev I.V."/>
            <person name="Debuchy R."/>
            <person name="Gladieux P."/>
            <person name="Thoren M.H."/>
            <person name="Johannesson H."/>
        </authorList>
    </citation>
    <scope>NUCLEOTIDE SEQUENCE</scope>
    <source>
        <strain evidence="1">CBS 123565</strain>
    </source>
</reference>
<evidence type="ECO:0000313" key="2">
    <source>
        <dbReference type="Proteomes" id="UP001304895"/>
    </source>
</evidence>
<dbReference type="Proteomes" id="UP001304895">
    <property type="component" value="Unassembled WGS sequence"/>
</dbReference>
<reference evidence="1" key="1">
    <citation type="journal article" date="2023" name="Mol. Phylogenet. Evol.">
        <title>Genome-scale phylogeny and comparative genomics of the fungal order Sordariales.</title>
        <authorList>
            <person name="Hensen N."/>
            <person name="Bonometti L."/>
            <person name="Westerberg I."/>
            <person name="Brannstrom I.O."/>
            <person name="Guillou S."/>
            <person name="Cros-Aarteil S."/>
            <person name="Calhoun S."/>
            <person name="Haridas S."/>
            <person name="Kuo A."/>
            <person name="Mondo S."/>
            <person name="Pangilinan J."/>
            <person name="Riley R."/>
            <person name="LaButti K."/>
            <person name="Andreopoulos B."/>
            <person name="Lipzen A."/>
            <person name="Chen C."/>
            <person name="Yan M."/>
            <person name="Daum C."/>
            <person name="Ng V."/>
            <person name="Clum A."/>
            <person name="Steindorff A."/>
            <person name="Ohm R.A."/>
            <person name="Martin F."/>
            <person name="Silar P."/>
            <person name="Natvig D.O."/>
            <person name="Lalanne C."/>
            <person name="Gautier V."/>
            <person name="Ament-Velasquez S.L."/>
            <person name="Kruys A."/>
            <person name="Hutchinson M.I."/>
            <person name="Powell A.J."/>
            <person name="Barry K."/>
            <person name="Miller A.N."/>
            <person name="Grigoriev I.V."/>
            <person name="Debuchy R."/>
            <person name="Gladieux P."/>
            <person name="Hiltunen Thoren M."/>
            <person name="Johannesson H."/>
        </authorList>
    </citation>
    <scope>NUCLEOTIDE SEQUENCE</scope>
    <source>
        <strain evidence="1">CBS 123565</strain>
    </source>
</reference>
<organism evidence="1 2">
    <name type="scientific">Trichocladium antarcticum</name>
    <dbReference type="NCBI Taxonomy" id="1450529"/>
    <lineage>
        <taxon>Eukaryota</taxon>
        <taxon>Fungi</taxon>
        <taxon>Dikarya</taxon>
        <taxon>Ascomycota</taxon>
        <taxon>Pezizomycotina</taxon>
        <taxon>Sordariomycetes</taxon>
        <taxon>Sordariomycetidae</taxon>
        <taxon>Sordariales</taxon>
        <taxon>Chaetomiaceae</taxon>
        <taxon>Trichocladium</taxon>
    </lineage>
</organism>
<gene>
    <name evidence="1" type="ORF">BT67DRAFT_149724</name>
</gene>
<sequence>MRGRSKPRGRQPAPWTVLPIRCGSASLAGMAQRCRRRVLCLNKPLCILAADTTSGNTLEDGCRGALIVSAGSVS</sequence>
<proteinExistence type="predicted"/>
<evidence type="ECO:0000313" key="1">
    <source>
        <dbReference type="EMBL" id="KAK4131753.1"/>
    </source>
</evidence>
<keyword evidence="2" id="KW-1185">Reference proteome</keyword>
<protein>
    <submittedName>
        <fullName evidence="1">Uncharacterized protein</fullName>
    </submittedName>
</protein>
<dbReference type="AlphaFoldDB" id="A0AAN6ZBI5"/>
<name>A0AAN6ZBI5_9PEZI</name>
<accession>A0AAN6ZBI5</accession>
<dbReference type="EMBL" id="MU853422">
    <property type="protein sequence ID" value="KAK4131753.1"/>
    <property type="molecule type" value="Genomic_DNA"/>
</dbReference>
<comment type="caution">
    <text evidence="1">The sequence shown here is derived from an EMBL/GenBank/DDBJ whole genome shotgun (WGS) entry which is preliminary data.</text>
</comment>